<protein>
    <submittedName>
        <fullName evidence="1">Cell division cycle 5 like</fullName>
    </submittedName>
</protein>
<evidence type="ECO:0000313" key="2">
    <source>
        <dbReference type="Proteomes" id="UP000550707"/>
    </source>
</evidence>
<name>A0A7J8GPK2_MOLMO</name>
<organism evidence="1 2">
    <name type="scientific">Molossus molossus</name>
    <name type="common">Pallas' mastiff bat</name>
    <name type="synonym">Vespertilio molossus</name>
    <dbReference type="NCBI Taxonomy" id="27622"/>
    <lineage>
        <taxon>Eukaryota</taxon>
        <taxon>Metazoa</taxon>
        <taxon>Chordata</taxon>
        <taxon>Craniata</taxon>
        <taxon>Vertebrata</taxon>
        <taxon>Euteleostomi</taxon>
        <taxon>Mammalia</taxon>
        <taxon>Eutheria</taxon>
        <taxon>Laurasiatheria</taxon>
        <taxon>Chiroptera</taxon>
        <taxon>Yangochiroptera</taxon>
        <taxon>Molossidae</taxon>
        <taxon>Molossus</taxon>
    </lineage>
</organism>
<gene>
    <name evidence="1" type="ORF">HJG59_002526</name>
</gene>
<proteinExistence type="predicted"/>
<keyword evidence="2" id="KW-1185">Reference proteome</keyword>
<keyword evidence="1" id="KW-0132">Cell division</keyword>
<dbReference type="GO" id="GO:0051301">
    <property type="term" value="P:cell division"/>
    <property type="evidence" value="ECO:0007669"/>
    <property type="project" value="UniProtKB-KW"/>
</dbReference>
<dbReference type="EMBL" id="JACASF010000008">
    <property type="protein sequence ID" value="KAF6461585.1"/>
    <property type="molecule type" value="Genomic_DNA"/>
</dbReference>
<evidence type="ECO:0000313" key="1">
    <source>
        <dbReference type="EMBL" id="KAF6461585.1"/>
    </source>
</evidence>
<dbReference type="Proteomes" id="UP000550707">
    <property type="component" value="Unassembled WGS sequence"/>
</dbReference>
<accession>A0A7J8GPK2</accession>
<keyword evidence="1" id="KW-0131">Cell cycle</keyword>
<reference evidence="1 2" key="1">
    <citation type="journal article" date="2020" name="Nature">
        <title>Six reference-quality genomes reveal evolution of bat adaptations.</title>
        <authorList>
            <person name="Jebb D."/>
            <person name="Huang Z."/>
            <person name="Pippel M."/>
            <person name="Hughes G.M."/>
            <person name="Lavrichenko K."/>
            <person name="Devanna P."/>
            <person name="Winkler S."/>
            <person name="Jermiin L.S."/>
            <person name="Skirmuntt E.C."/>
            <person name="Katzourakis A."/>
            <person name="Burkitt-Gray L."/>
            <person name="Ray D.A."/>
            <person name="Sullivan K.A.M."/>
            <person name="Roscito J.G."/>
            <person name="Kirilenko B.M."/>
            <person name="Davalos L.M."/>
            <person name="Corthals A.P."/>
            <person name="Power M.L."/>
            <person name="Jones G."/>
            <person name="Ransome R.D."/>
            <person name="Dechmann D.K.N."/>
            <person name="Locatelli A.G."/>
            <person name="Puechmaille S.J."/>
            <person name="Fedrigo O."/>
            <person name="Jarvis E.D."/>
            <person name="Hiller M."/>
            <person name="Vernes S.C."/>
            <person name="Myers E.W."/>
            <person name="Teeling E.C."/>
        </authorList>
    </citation>
    <scope>NUCLEOTIDE SEQUENCE [LARGE SCALE GENOMIC DNA]</scope>
    <source>
        <strain evidence="1">MMolMol1</strain>
        <tissue evidence="1">Muscle</tissue>
    </source>
</reference>
<sequence length="51" mass="6180">MRMNLRCCLKLEPAWQILRGRRPRGKQERNSWKKQGVLLPSKREENFEQLA</sequence>
<dbReference type="AlphaFoldDB" id="A0A7J8GPK2"/>
<comment type="caution">
    <text evidence="1">The sequence shown here is derived from an EMBL/GenBank/DDBJ whole genome shotgun (WGS) entry which is preliminary data.</text>
</comment>